<dbReference type="AlphaFoldDB" id="A0A5B6VI44"/>
<evidence type="ECO:0000313" key="2">
    <source>
        <dbReference type="Proteomes" id="UP000325315"/>
    </source>
</evidence>
<evidence type="ECO:0000313" key="1">
    <source>
        <dbReference type="EMBL" id="KAA3468949.1"/>
    </source>
</evidence>
<comment type="caution">
    <text evidence="1">The sequence shown here is derived from an EMBL/GenBank/DDBJ whole genome shotgun (WGS) entry which is preliminary data.</text>
</comment>
<dbReference type="OrthoDB" id="1435454at2759"/>
<dbReference type="Proteomes" id="UP000325315">
    <property type="component" value="Unassembled WGS sequence"/>
</dbReference>
<sequence length="61" mass="6827">MVNLKELMKEKELKLTGFIDNNWVGSVEDMKSTSSWSSRKEENIAQSTSEAEYITAIAVAS</sequence>
<proteinExistence type="predicted"/>
<reference evidence="1" key="1">
    <citation type="submission" date="2019-08" db="EMBL/GenBank/DDBJ databases">
        <authorList>
            <person name="Liu F."/>
        </authorList>
    </citation>
    <scope>NUCLEOTIDE SEQUENCE [LARGE SCALE GENOMIC DNA]</scope>
    <source>
        <strain evidence="1">PA1801</strain>
        <tissue evidence="1">Leaf</tissue>
    </source>
</reference>
<organism evidence="1 2">
    <name type="scientific">Gossypium australe</name>
    <dbReference type="NCBI Taxonomy" id="47621"/>
    <lineage>
        <taxon>Eukaryota</taxon>
        <taxon>Viridiplantae</taxon>
        <taxon>Streptophyta</taxon>
        <taxon>Embryophyta</taxon>
        <taxon>Tracheophyta</taxon>
        <taxon>Spermatophyta</taxon>
        <taxon>Magnoliopsida</taxon>
        <taxon>eudicotyledons</taxon>
        <taxon>Gunneridae</taxon>
        <taxon>Pentapetalae</taxon>
        <taxon>rosids</taxon>
        <taxon>malvids</taxon>
        <taxon>Malvales</taxon>
        <taxon>Malvaceae</taxon>
        <taxon>Malvoideae</taxon>
        <taxon>Gossypium</taxon>
    </lineage>
</organism>
<protein>
    <submittedName>
        <fullName evidence="1">Copia protein</fullName>
    </submittedName>
</protein>
<dbReference type="EMBL" id="SMMG02000006">
    <property type="protein sequence ID" value="KAA3468949.1"/>
    <property type="molecule type" value="Genomic_DNA"/>
</dbReference>
<name>A0A5B6VI44_9ROSI</name>
<accession>A0A5B6VI44</accession>
<gene>
    <name evidence="1" type="ORF">EPI10_014786</name>
</gene>
<keyword evidence="2" id="KW-1185">Reference proteome</keyword>